<evidence type="ECO:0000313" key="3">
    <source>
        <dbReference type="Proteomes" id="UP000189670"/>
    </source>
</evidence>
<evidence type="ECO:0000313" key="2">
    <source>
        <dbReference type="EMBL" id="ETR74103.1"/>
    </source>
</evidence>
<gene>
    <name evidence="2" type="ORF">OMM_06534</name>
</gene>
<comment type="caution">
    <text evidence="2">The sequence shown here is derived from an EMBL/GenBank/DDBJ whole genome shotgun (WGS) entry which is preliminary data.</text>
</comment>
<dbReference type="Pfam" id="PF00753">
    <property type="entry name" value="Lactamase_B"/>
    <property type="match status" value="2"/>
</dbReference>
<protein>
    <submittedName>
        <fullName evidence="2">Beta-lactamase domain-containing protein</fullName>
    </submittedName>
</protein>
<feature type="domain" description="Metallo-beta-lactamase" evidence="1">
    <location>
        <begin position="19"/>
        <end position="179"/>
    </location>
</feature>
<name>A0A1V1PH86_9BACT</name>
<evidence type="ECO:0000259" key="1">
    <source>
        <dbReference type="SMART" id="SM00849"/>
    </source>
</evidence>
<dbReference type="SMART" id="SM00849">
    <property type="entry name" value="Lactamase_B"/>
    <property type="match status" value="1"/>
</dbReference>
<dbReference type="InterPro" id="IPR001279">
    <property type="entry name" value="Metallo-B-lactamas"/>
</dbReference>
<reference evidence="3" key="1">
    <citation type="submission" date="2012-11" db="EMBL/GenBank/DDBJ databases">
        <authorList>
            <person name="Lucero-Rivera Y.E."/>
            <person name="Tovar-Ramirez D."/>
        </authorList>
    </citation>
    <scope>NUCLEOTIDE SEQUENCE [LARGE SCALE GENOMIC DNA]</scope>
    <source>
        <strain evidence="3">Araruama</strain>
    </source>
</reference>
<dbReference type="Proteomes" id="UP000189670">
    <property type="component" value="Unassembled WGS sequence"/>
</dbReference>
<dbReference type="Gene3D" id="3.60.15.10">
    <property type="entry name" value="Ribonuclease Z/Hydroxyacylglutathione hydrolase-like"/>
    <property type="match status" value="1"/>
</dbReference>
<dbReference type="EMBL" id="ATBP01000021">
    <property type="protein sequence ID" value="ETR74103.1"/>
    <property type="molecule type" value="Genomic_DNA"/>
</dbReference>
<dbReference type="InterPro" id="IPR036866">
    <property type="entry name" value="RibonucZ/Hydroxyglut_hydro"/>
</dbReference>
<dbReference type="PANTHER" id="PTHR23131">
    <property type="entry name" value="ENDORIBONUCLEASE LACTB2"/>
    <property type="match status" value="1"/>
</dbReference>
<organism evidence="2 3">
    <name type="scientific">Candidatus Magnetoglobus multicellularis str. Araruama</name>
    <dbReference type="NCBI Taxonomy" id="890399"/>
    <lineage>
        <taxon>Bacteria</taxon>
        <taxon>Pseudomonadati</taxon>
        <taxon>Thermodesulfobacteriota</taxon>
        <taxon>Desulfobacteria</taxon>
        <taxon>Desulfobacterales</taxon>
        <taxon>Desulfobacteraceae</taxon>
        <taxon>Candidatus Magnetoglobus</taxon>
    </lineage>
</organism>
<accession>A0A1V1PH86</accession>
<sequence>MKLNELKIFNLTENSNMYTSNVYFVLGTWNAIDDMNTLVDVGRDPQVIDAILQTHTGLGKPKVNQVILTHTHYDHASMLPQIKQRFRPSVYAYSRFLDGVDYHLTDQENLRLGDQVCEVIYSPGHSHDSICVYCETDGILFCGDTPVVIYTQDGSYEKGFIHALNVISKKDVQIIYPGHGKPINKNCNELIQQTLRNVRKSK</sequence>
<dbReference type="AlphaFoldDB" id="A0A1V1PH86"/>
<proteinExistence type="predicted"/>
<dbReference type="PANTHER" id="PTHR23131:SF0">
    <property type="entry name" value="ENDORIBONUCLEASE LACTB2"/>
    <property type="match status" value="1"/>
</dbReference>
<dbReference type="InterPro" id="IPR050662">
    <property type="entry name" value="Sec-metab_biosynth-thioest"/>
</dbReference>
<dbReference type="SUPFAM" id="SSF56281">
    <property type="entry name" value="Metallo-hydrolase/oxidoreductase"/>
    <property type="match status" value="1"/>
</dbReference>